<reference evidence="1" key="1">
    <citation type="submission" date="2014-09" db="EMBL/GenBank/DDBJ databases">
        <authorList>
            <person name="Magalhaes I.L.F."/>
            <person name="Oliveira U."/>
            <person name="Santos F.R."/>
            <person name="Vidigal T.H.D.A."/>
            <person name="Brescovit A.D."/>
            <person name="Santos A.J."/>
        </authorList>
    </citation>
    <scope>NUCLEOTIDE SEQUENCE</scope>
    <source>
        <tissue evidence="1">Shoot tissue taken approximately 20 cm above the soil surface</tissue>
    </source>
</reference>
<dbReference type="EMBL" id="GBRH01263851">
    <property type="protein sequence ID" value="JAD34044.1"/>
    <property type="molecule type" value="Transcribed_RNA"/>
</dbReference>
<protein>
    <submittedName>
        <fullName evidence="1">Uncharacterized protein</fullName>
    </submittedName>
</protein>
<name>A0A0A9SAK3_ARUDO</name>
<organism evidence="1">
    <name type="scientific">Arundo donax</name>
    <name type="common">Giant reed</name>
    <name type="synonym">Donax arundinaceus</name>
    <dbReference type="NCBI Taxonomy" id="35708"/>
    <lineage>
        <taxon>Eukaryota</taxon>
        <taxon>Viridiplantae</taxon>
        <taxon>Streptophyta</taxon>
        <taxon>Embryophyta</taxon>
        <taxon>Tracheophyta</taxon>
        <taxon>Spermatophyta</taxon>
        <taxon>Magnoliopsida</taxon>
        <taxon>Liliopsida</taxon>
        <taxon>Poales</taxon>
        <taxon>Poaceae</taxon>
        <taxon>PACMAD clade</taxon>
        <taxon>Arundinoideae</taxon>
        <taxon>Arundineae</taxon>
        <taxon>Arundo</taxon>
    </lineage>
</organism>
<evidence type="ECO:0000313" key="1">
    <source>
        <dbReference type="EMBL" id="JAD34044.1"/>
    </source>
</evidence>
<sequence length="11" mass="1231">MVRNTIAVKKA</sequence>
<proteinExistence type="predicted"/>
<reference evidence="1" key="2">
    <citation type="journal article" date="2015" name="Data Brief">
        <title>Shoot transcriptome of the giant reed, Arundo donax.</title>
        <authorList>
            <person name="Barrero R.A."/>
            <person name="Guerrero F.D."/>
            <person name="Moolhuijzen P."/>
            <person name="Goolsby J.A."/>
            <person name="Tidwell J."/>
            <person name="Bellgard S.E."/>
            <person name="Bellgard M.I."/>
        </authorList>
    </citation>
    <scope>NUCLEOTIDE SEQUENCE</scope>
    <source>
        <tissue evidence="1">Shoot tissue taken approximately 20 cm above the soil surface</tissue>
    </source>
</reference>
<accession>A0A0A9SAK3</accession>